<keyword evidence="2" id="KW-0813">Transport</keyword>
<feature type="transmembrane region" description="Helical" evidence="7">
    <location>
        <begin position="301"/>
        <end position="319"/>
    </location>
</feature>
<feature type="transmembrane region" description="Helical" evidence="7">
    <location>
        <begin position="198"/>
        <end position="219"/>
    </location>
</feature>
<gene>
    <name evidence="9" type="ORF">DFP86_10898</name>
</gene>
<evidence type="ECO:0000256" key="7">
    <source>
        <dbReference type="SAM" id="Phobius"/>
    </source>
</evidence>
<accession>A0A4R7B487</accession>
<sequence length="485" mass="51321">MHRVEGADVKKAILHVLTYGAVLTLALSLLAWILSQGPEGIPTFLQGGGAGAADWSSIAQQVLAKNASLPLVGLLIQMLVILTLSRACAGVLKFFGQPPVVGEMIAGLLLGKSVFALLWPAGFSFIFPDRSMPQLYFFSQIGLIFFMFLVGLDLRLSNLKDRAAAAIAISHSSILLPFLLGALLSLGLYAHFGSAHVAFSSFALFMGIAMSITAFPVLARIIQDKQLGGTALGSMAIACAAVDDVTAWCLLAAVLGIVKAGSMHSALVVLSVAAIYVLFMLKVVRPLALSVLRPATVEGKFSSAQLAFIFCVGLGSALLSEVIGIHALFGAFLAGAIMPHHVSFRTSLSAKIEDLTTVVLLPIFFAYTGIRAQVSLLDSWQAWLACAVIIIVATVGKMLGAAFAARATGVKWSESWALGILMNTRGLMELVVLNIGYDIGILSPQIFAMMVVMAITTTFMTGPLLSLCLPELRQKRVDALKVLAT</sequence>
<dbReference type="InterPro" id="IPR050794">
    <property type="entry name" value="CPA2_transporter"/>
</dbReference>
<keyword evidence="10" id="KW-1185">Reference proteome</keyword>
<feature type="transmembrane region" description="Helical" evidence="7">
    <location>
        <begin position="263"/>
        <end position="281"/>
    </location>
</feature>
<evidence type="ECO:0000256" key="5">
    <source>
        <dbReference type="ARBA" id="ARBA00023065"/>
    </source>
</evidence>
<feature type="transmembrane region" description="Helical" evidence="7">
    <location>
        <begin position="416"/>
        <end position="435"/>
    </location>
</feature>
<feature type="transmembrane region" description="Helical" evidence="7">
    <location>
        <begin position="104"/>
        <end position="127"/>
    </location>
</feature>
<feature type="transmembrane region" description="Helical" evidence="7">
    <location>
        <begin position="12"/>
        <end position="34"/>
    </location>
</feature>
<dbReference type="InterPro" id="IPR038770">
    <property type="entry name" value="Na+/solute_symporter_sf"/>
</dbReference>
<evidence type="ECO:0000256" key="4">
    <source>
        <dbReference type="ARBA" id="ARBA00022989"/>
    </source>
</evidence>
<feature type="transmembrane region" description="Helical" evidence="7">
    <location>
        <begin position="380"/>
        <end position="404"/>
    </location>
</feature>
<evidence type="ECO:0000259" key="8">
    <source>
        <dbReference type="Pfam" id="PF00999"/>
    </source>
</evidence>
<evidence type="ECO:0000256" key="2">
    <source>
        <dbReference type="ARBA" id="ARBA00022448"/>
    </source>
</evidence>
<evidence type="ECO:0000256" key="3">
    <source>
        <dbReference type="ARBA" id="ARBA00022692"/>
    </source>
</evidence>
<organism evidence="9 10">
    <name type="scientific">Paludibacterium purpuratum</name>
    <dbReference type="NCBI Taxonomy" id="1144873"/>
    <lineage>
        <taxon>Bacteria</taxon>
        <taxon>Pseudomonadati</taxon>
        <taxon>Pseudomonadota</taxon>
        <taxon>Betaproteobacteria</taxon>
        <taxon>Neisseriales</taxon>
        <taxon>Chromobacteriaceae</taxon>
        <taxon>Paludibacterium</taxon>
    </lineage>
</organism>
<dbReference type="Proteomes" id="UP000295611">
    <property type="component" value="Unassembled WGS sequence"/>
</dbReference>
<dbReference type="GO" id="GO:0015297">
    <property type="term" value="F:antiporter activity"/>
    <property type="evidence" value="ECO:0007669"/>
    <property type="project" value="InterPro"/>
</dbReference>
<feature type="transmembrane region" description="Helical" evidence="7">
    <location>
        <begin position="133"/>
        <end position="152"/>
    </location>
</feature>
<dbReference type="PANTHER" id="PTHR32468:SF0">
    <property type="entry name" value="K(+)_H(+) ANTIPORTER 1"/>
    <property type="match status" value="1"/>
</dbReference>
<evidence type="ECO:0000313" key="9">
    <source>
        <dbReference type="EMBL" id="TDR78381.1"/>
    </source>
</evidence>
<dbReference type="GO" id="GO:0016020">
    <property type="term" value="C:membrane"/>
    <property type="evidence" value="ECO:0007669"/>
    <property type="project" value="UniProtKB-SubCell"/>
</dbReference>
<evidence type="ECO:0000256" key="6">
    <source>
        <dbReference type="ARBA" id="ARBA00023136"/>
    </source>
</evidence>
<dbReference type="Gene3D" id="1.20.1530.20">
    <property type="match status" value="1"/>
</dbReference>
<dbReference type="PANTHER" id="PTHR32468">
    <property type="entry name" value="CATION/H + ANTIPORTER"/>
    <property type="match status" value="1"/>
</dbReference>
<protein>
    <submittedName>
        <fullName evidence="9">Kef-type K+ transport system membrane component KefB</fullName>
    </submittedName>
</protein>
<name>A0A4R7B487_9NEIS</name>
<comment type="subcellular location">
    <subcellularLocation>
        <location evidence="1">Membrane</location>
        <topology evidence="1">Multi-pass membrane protein</topology>
    </subcellularLocation>
</comment>
<keyword evidence="4 7" id="KW-1133">Transmembrane helix</keyword>
<feature type="transmembrane region" description="Helical" evidence="7">
    <location>
        <begin position="355"/>
        <end position="374"/>
    </location>
</feature>
<keyword evidence="3 7" id="KW-0812">Transmembrane</keyword>
<dbReference type="GO" id="GO:1902600">
    <property type="term" value="P:proton transmembrane transport"/>
    <property type="evidence" value="ECO:0007669"/>
    <property type="project" value="InterPro"/>
</dbReference>
<evidence type="ECO:0000256" key="1">
    <source>
        <dbReference type="ARBA" id="ARBA00004141"/>
    </source>
</evidence>
<feature type="transmembrane region" description="Helical" evidence="7">
    <location>
        <begin position="447"/>
        <end position="469"/>
    </location>
</feature>
<dbReference type="Pfam" id="PF00999">
    <property type="entry name" value="Na_H_Exchanger"/>
    <property type="match status" value="1"/>
</dbReference>
<reference evidence="9 10" key="1">
    <citation type="submission" date="2019-03" db="EMBL/GenBank/DDBJ databases">
        <title>Genomic Encyclopedia of Type Strains, Phase III (KMG-III): the genomes of soil and plant-associated and newly described type strains.</title>
        <authorList>
            <person name="Whitman W."/>
        </authorList>
    </citation>
    <scope>NUCLEOTIDE SEQUENCE [LARGE SCALE GENOMIC DNA]</scope>
    <source>
        <strain evidence="9 10">CECT 8976</strain>
    </source>
</reference>
<feature type="transmembrane region" description="Helical" evidence="7">
    <location>
        <begin position="231"/>
        <end position="257"/>
    </location>
</feature>
<dbReference type="InterPro" id="IPR006153">
    <property type="entry name" value="Cation/H_exchanger_TM"/>
</dbReference>
<evidence type="ECO:0000313" key="10">
    <source>
        <dbReference type="Proteomes" id="UP000295611"/>
    </source>
</evidence>
<keyword evidence="6 7" id="KW-0472">Membrane</keyword>
<feature type="transmembrane region" description="Helical" evidence="7">
    <location>
        <begin position="164"/>
        <end position="192"/>
    </location>
</feature>
<dbReference type="EMBL" id="SNZP01000008">
    <property type="protein sequence ID" value="TDR78381.1"/>
    <property type="molecule type" value="Genomic_DNA"/>
</dbReference>
<dbReference type="AlphaFoldDB" id="A0A4R7B487"/>
<feature type="transmembrane region" description="Helical" evidence="7">
    <location>
        <begin position="71"/>
        <end position="92"/>
    </location>
</feature>
<keyword evidence="5" id="KW-0406">Ion transport</keyword>
<proteinExistence type="predicted"/>
<feature type="transmembrane region" description="Helical" evidence="7">
    <location>
        <begin position="325"/>
        <end position="343"/>
    </location>
</feature>
<feature type="domain" description="Cation/H+ exchanger transmembrane" evidence="8">
    <location>
        <begin position="84"/>
        <end position="466"/>
    </location>
</feature>
<comment type="caution">
    <text evidence="9">The sequence shown here is derived from an EMBL/GenBank/DDBJ whole genome shotgun (WGS) entry which is preliminary data.</text>
</comment>